<dbReference type="Pfam" id="PF00293">
    <property type="entry name" value="NUDIX"/>
    <property type="match status" value="1"/>
</dbReference>
<dbReference type="PANTHER" id="PTHR43046">
    <property type="entry name" value="GDP-MANNOSE MANNOSYL HYDROLASE"/>
    <property type="match status" value="1"/>
</dbReference>
<dbReference type="PROSITE" id="PS51462">
    <property type="entry name" value="NUDIX"/>
    <property type="match status" value="1"/>
</dbReference>
<keyword evidence="2" id="KW-0378">Hydrolase</keyword>
<dbReference type="InterPro" id="IPR000086">
    <property type="entry name" value="NUDIX_hydrolase_dom"/>
</dbReference>
<accession>A0A931FYJ5</accession>
<dbReference type="AlphaFoldDB" id="A0A931FYJ5"/>
<evidence type="ECO:0000313" key="5">
    <source>
        <dbReference type="Proteomes" id="UP000598146"/>
    </source>
</evidence>
<dbReference type="SUPFAM" id="SSF55811">
    <property type="entry name" value="Nudix"/>
    <property type="match status" value="1"/>
</dbReference>
<organism evidence="4 5">
    <name type="scientific">Actinoplanes aureus</name>
    <dbReference type="NCBI Taxonomy" id="2792083"/>
    <lineage>
        <taxon>Bacteria</taxon>
        <taxon>Bacillati</taxon>
        <taxon>Actinomycetota</taxon>
        <taxon>Actinomycetes</taxon>
        <taxon>Micromonosporales</taxon>
        <taxon>Micromonosporaceae</taxon>
        <taxon>Actinoplanes</taxon>
    </lineage>
</organism>
<evidence type="ECO:0000256" key="1">
    <source>
        <dbReference type="ARBA" id="ARBA00001946"/>
    </source>
</evidence>
<evidence type="ECO:0000259" key="3">
    <source>
        <dbReference type="PROSITE" id="PS51462"/>
    </source>
</evidence>
<proteinExistence type="predicted"/>
<keyword evidence="5" id="KW-1185">Reference proteome</keyword>
<evidence type="ECO:0000313" key="4">
    <source>
        <dbReference type="EMBL" id="MBG0561976.1"/>
    </source>
</evidence>
<dbReference type="PANTHER" id="PTHR43046:SF16">
    <property type="entry name" value="ADP-RIBOSE PYROPHOSPHATASE YJHB-RELATED"/>
    <property type="match status" value="1"/>
</dbReference>
<evidence type="ECO:0000256" key="2">
    <source>
        <dbReference type="ARBA" id="ARBA00022801"/>
    </source>
</evidence>
<dbReference type="Proteomes" id="UP000598146">
    <property type="component" value="Unassembled WGS sequence"/>
</dbReference>
<dbReference type="EMBL" id="JADQTO010000004">
    <property type="protein sequence ID" value="MBG0561976.1"/>
    <property type="molecule type" value="Genomic_DNA"/>
</dbReference>
<dbReference type="Gene3D" id="3.90.79.10">
    <property type="entry name" value="Nucleoside Triphosphate Pyrophosphohydrolase"/>
    <property type="match status" value="1"/>
</dbReference>
<comment type="caution">
    <text evidence="4">The sequence shown here is derived from an EMBL/GenBank/DDBJ whole genome shotgun (WGS) entry which is preliminary data.</text>
</comment>
<dbReference type="GO" id="GO:0016787">
    <property type="term" value="F:hydrolase activity"/>
    <property type="evidence" value="ECO:0007669"/>
    <property type="project" value="UniProtKB-KW"/>
</dbReference>
<dbReference type="CDD" id="cd18879">
    <property type="entry name" value="NUDIX_Hydrolase"/>
    <property type="match status" value="1"/>
</dbReference>
<comment type="cofactor">
    <cofactor evidence="1">
        <name>Mg(2+)</name>
        <dbReference type="ChEBI" id="CHEBI:18420"/>
    </cofactor>
</comment>
<name>A0A931FYJ5_9ACTN</name>
<reference evidence="4" key="1">
    <citation type="submission" date="2020-11" db="EMBL/GenBank/DDBJ databases">
        <title>Isolation and identification of active actinomycetes.</title>
        <authorList>
            <person name="Sun X."/>
        </authorList>
    </citation>
    <scope>NUCLEOTIDE SEQUENCE</scope>
    <source>
        <strain evidence="4">NEAU-A11</strain>
    </source>
</reference>
<protein>
    <submittedName>
        <fullName evidence="4">NUDIX domain-containing protein</fullName>
    </submittedName>
</protein>
<gene>
    <name evidence="4" type="ORF">I4J89_10920</name>
</gene>
<dbReference type="RefSeq" id="WP_196413758.1">
    <property type="nucleotide sequence ID" value="NZ_JADQTO010000004.1"/>
</dbReference>
<sequence length="156" mass="17263">MATPEFILELRRHIGHAPLPLPSVTAVVFDDAGRVLLNRRSDDHRWSLLSGVLEPGEQPAAGAIREVYEETAVEVAVERILAVEALELRRIANGDQVYWFEVSLACRAVGGEARVNDDESIDVAWFAPDAVPEIGDRQKRYLELALDPTAAPYFVS</sequence>
<dbReference type="InterPro" id="IPR015797">
    <property type="entry name" value="NUDIX_hydrolase-like_dom_sf"/>
</dbReference>
<feature type="domain" description="Nudix hydrolase" evidence="3">
    <location>
        <begin position="19"/>
        <end position="152"/>
    </location>
</feature>